<dbReference type="Pfam" id="PF13391">
    <property type="entry name" value="HNH_2"/>
    <property type="match status" value="1"/>
</dbReference>
<accession>A0A177L7L8</accession>
<dbReference type="STRING" id="29332.AWH48_14035"/>
<name>A0A177L7L8_9BACI</name>
<keyword evidence="2" id="KW-0378">Hydrolase</keyword>
<reference evidence="2 3" key="1">
    <citation type="submission" date="2016-01" db="EMBL/GenBank/DDBJ databases">
        <title>Investigation of taxonomic status of Bacillus aminovorans.</title>
        <authorList>
            <person name="Verma A."/>
            <person name="Pal Y."/>
            <person name="Krishnamurthi S."/>
        </authorList>
    </citation>
    <scope>NUCLEOTIDE SEQUENCE [LARGE SCALE GENOMIC DNA]</scope>
    <source>
        <strain evidence="2 3">DSM 1314</strain>
    </source>
</reference>
<evidence type="ECO:0000313" key="2">
    <source>
        <dbReference type="EMBL" id="OAH61302.1"/>
    </source>
</evidence>
<keyword evidence="2" id="KW-0255">Endonuclease</keyword>
<sequence>MNSFVVMQGHTYQEEKEQGIIWSPQKDKGGNTPHSWLRMTNVKEGDRFFHYVKGNISAISVAVSNCQEAAKPTAIQNFEQWGENGYLAQLQYHELEVPLNIRTNFDALLPLLPLKYSPFQQDGNGNQGYLYPCNEELAIKLLELISDLNIYEVEVEQLELAIGTVRRTERNTIVPIIAETEAEAKAKIRIGQQKFKRELLPLWDHKCALCGIELPALLRASHSKPWKDSTDVERVDPFNGVLLCCNHDALYDKGYIAFDGQGRLHISSQIPEMDYVKYNIRPKMKIARYEENKPYFKWHKRDIFQY</sequence>
<dbReference type="InterPro" id="IPR003615">
    <property type="entry name" value="HNH_nuc"/>
</dbReference>
<comment type="caution">
    <text evidence="2">The sequence shown here is derived from an EMBL/GenBank/DDBJ whole genome shotgun (WGS) entry which is preliminary data.</text>
</comment>
<evidence type="ECO:0000313" key="3">
    <source>
        <dbReference type="Proteomes" id="UP000076935"/>
    </source>
</evidence>
<dbReference type="GO" id="GO:0004519">
    <property type="term" value="F:endonuclease activity"/>
    <property type="evidence" value="ECO:0007669"/>
    <property type="project" value="UniProtKB-KW"/>
</dbReference>
<keyword evidence="3" id="KW-1185">Reference proteome</keyword>
<keyword evidence="2" id="KW-0540">Nuclease</keyword>
<dbReference type="Proteomes" id="UP000076935">
    <property type="component" value="Unassembled WGS sequence"/>
</dbReference>
<dbReference type="EMBL" id="LQWY01000022">
    <property type="protein sequence ID" value="OAH61302.1"/>
    <property type="molecule type" value="Genomic_DNA"/>
</dbReference>
<dbReference type="AlphaFoldDB" id="A0A177L7L8"/>
<evidence type="ECO:0000259" key="1">
    <source>
        <dbReference type="Pfam" id="PF13391"/>
    </source>
</evidence>
<feature type="domain" description="HNH nuclease" evidence="1">
    <location>
        <begin position="207"/>
        <end position="259"/>
    </location>
</feature>
<gene>
    <name evidence="2" type="ORF">AWH49_14040</name>
</gene>
<dbReference type="RefSeq" id="WP_063965548.1">
    <property type="nucleotide sequence ID" value="NZ_JBCNAN010000002.1"/>
</dbReference>
<proteinExistence type="predicted"/>
<organism evidence="2 3">
    <name type="scientific">Domibacillus aminovorans</name>
    <dbReference type="NCBI Taxonomy" id="29332"/>
    <lineage>
        <taxon>Bacteria</taxon>
        <taxon>Bacillati</taxon>
        <taxon>Bacillota</taxon>
        <taxon>Bacilli</taxon>
        <taxon>Bacillales</taxon>
        <taxon>Bacillaceae</taxon>
        <taxon>Domibacillus</taxon>
    </lineage>
</organism>
<protein>
    <submittedName>
        <fullName evidence="2">Restriction endonuclease</fullName>
    </submittedName>
</protein>